<proteinExistence type="predicted"/>
<dbReference type="Proteomes" id="UP001233673">
    <property type="component" value="Unassembled WGS sequence"/>
</dbReference>
<dbReference type="SUPFAM" id="SSF53474">
    <property type="entry name" value="alpha/beta-Hydrolases"/>
    <property type="match status" value="1"/>
</dbReference>
<dbReference type="PANTHER" id="PTHR48081:SF8">
    <property type="entry name" value="ALPHA_BETA HYDROLASE FOLD-3 DOMAIN-CONTAINING PROTEIN-RELATED"/>
    <property type="match status" value="1"/>
</dbReference>
<feature type="domain" description="Hemerythrin-like" evidence="2">
    <location>
        <begin position="12"/>
        <end position="123"/>
    </location>
</feature>
<name>A0ABT9I8D9_9ACTN</name>
<keyword evidence="1 4" id="KW-0378">Hydrolase</keyword>
<dbReference type="Pfam" id="PF01814">
    <property type="entry name" value="Hemerythrin"/>
    <property type="match status" value="1"/>
</dbReference>
<evidence type="ECO:0000256" key="1">
    <source>
        <dbReference type="ARBA" id="ARBA00022801"/>
    </source>
</evidence>
<dbReference type="GO" id="GO:0016787">
    <property type="term" value="F:hydrolase activity"/>
    <property type="evidence" value="ECO:0007669"/>
    <property type="project" value="UniProtKB-KW"/>
</dbReference>
<protein>
    <submittedName>
        <fullName evidence="4">Alpha/beta hydrolase fold domain-containing protein</fullName>
    </submittedName>
</protein>
<evidence type="ECO:0000259" key="2">
    <source>
        <dbReference type="Pfam" id="PF01814"/>
    </source>
</evidence>
<dbReference type="RefSeq" id="WP_305998542.1">
    <property type="nucleotide sequence ID" value="NZ_JASNFN010000002.1"/>
</dbReference>
<dbReference type="Gene3D" id="1.20.120.520">
    <property type="entry name" value="nmb1532 protein domain like"/>
    <property type="match status" value="1"/>
</dbReference>
<sequence length="532" mass="57851">MALDYPTLPGDIDHLIADDHAIVERQFQHLEAGRGNRRVLVDQVSFELALHAFAEETVLYPIWTEIGMTDEHDDAEHEHQEIKEILVVLGRTEPGEQEFEQALTSLMQVVRHHVDDEEKEELPEFRQKAGPERMAQLGKEFLAAKRQAPTRPHPNAPSEGVAEKVAGMLAKPLDQVRDMLEGKKKEMATDASGLLDPQAQAIVDAHSSLGPLPFEILEPDQARKQPGPKEAVQKVMADKGLEGPEEVGSVEDIVIPDAAGGQMRMRVYKPKDAGAEALPVIMWIHGGGWVLFDIDDHYDDSCRGLTNKTGAIVVSPDYRRAPEAVFPASHDDVLAAYRWTVQHIAELGGDPSRIGIGGESVGGNMAPAAVLQLAQAGEPVPAAIVSVYPVTTGEQFGESMEDAADARPLNRALLSWMAMHAFEGQPDAAKDPRIDLLGWSREQLALMPPTLVITDERDVLRSQGQQFAENLEAAGVATTHRYYAGVMHEFFGAAAVLDKAEQAQQEAAQHFVRALGAARPAVGATPSGSTAR</sequence>
<accession>A0ABT9I8D9</accession>
<evidence type="ECO:0000313" key="5">
    <source>
        <dbReference type="Proteomes" id="UP001233673"/>
    </source>
</evidence>
<comment type="caution">
    <text evidence="4">The sequence shown here is derived from an EMBL/GenBank/DDBJ whole genome shotgun (WGS) entry which is preliminary data.</text>
</comment>
<evidence type="ECO:0000259" key="3">
    <source>
        <dbReference type="Pfam" id="PF07859"/>
    </source>
</evidence>
<organism evidence="4 5">
    <name type="scientific">Blastococcus carthaginiensis</name>
    <dbReference type="NCBI Taxonomy" id="3050034"/>
    <lineage>
        <taxon>Bacteria</taxon>
        <taxon>Bacillati</taxon>
        <taxon>Actinomycetota</taxon>
        <taxon>Actinomycetes</taxon>
        <taxon>Geodermatophilales</taxon>
        <taxon>Geodermatophilaceae</taxon>
        <taxon>Blastococcus</taxon>
    </lineage>
</organism>
<keyword evidence="5" id="KW-1185">Reference proteome</keyword>
<dbReference type="InterPro" id="IPR012312">
    <property type="entry name" value="Hemerythrin-like"/>
</dbReference>
<dbReference type="InterPro" id="IPR050300">
    <property type="entry name" value="GDXG_lipolytic_enzyme"/>
</dbReference>
<dbReference type="InterPro" id="IPR013094">
    <property type="entry name" value="AB_hydrolase_3"/>
</dbReference>
<evidence type="ECO:0000313" key="4">
    <source>
        <dbReference type="EMBL" id="MDP5181837.1"/>
    </source>
</evidence>
<gene>
    <name evidence="4" type="ORF">QOZ88_04250</name>
</gene>
<dbReference type="Gene3D" id="3.40.50.1820">
    <property type="entry name" value="alpha/beta hydrolase"/>
    <property type="match status" value="1"/>
</dbReference>
<feature type="domain" description="Alpha/beta hydrolase fold-3" evidence="3">
    <location>
        <begin position="281"/>
        <end position="491"/>
    </location>
</feature>
<dbReference type="EMBL" id="JASNFN010000002">
    <property type="protein sequence ID" value="MDP5181837.1"/>
    <property type="molecule type" value="Genomic_DNA"/>
</dbReference>
<dbReference type="Pfam" id="PF07859">
    <property type="entry name" value="Abhydrolase_3"/>
    <property type="match status" value="1"/>
</dbReference>
<dbReference type="InterPro" id="IPR029058">
    <property type="entry name" value="AB_hydrolase_fold"/>
</dbReference>
<dbReference type="PANTHER" id="PTHR48081">
    <property type="entry name" value="AB HYDROLASE SUPERFAMILY PROTEIN C4A8.06C"/>
    <property type="match status" value="1"/>
</dbReference>
<reference evidence="5" key="1">
    <citation type="submission" date="2023-05" db="EMBL/GenBank/DDBJ databases">
        <title>Draft genome of Pseudofrankia sp. BMG5.37.</title>
        <authorList>
            <person name="Gtari M."/>
            <person name="Ghodhbane F."/>
            <person name="Sbissi I."/>
        </authorList>
    </citation>
    <scope>NUCLEOTIDE SEQUENCE [LARGE SCALE GENOMIC DNA]</scope>
    <source>
        <strain evidence="5">BMG 814</strain>
    </source>
</reference>